<dbReference type="RefSeq" id="WP_097374183.1">
    <property type="nucleotide sequence ID" value="NZ_CP021404.1"/>
</dbReference>
<evidence type="ECO:0000313" key="7">
    <source>
        <dbReference type="Proteomes" id="UP000219050"/>
    </source>
</evidence>
<comment type="subcellular location">
    <subcellularLocation>
        <location evidence="1">Membrane</location>
        <topology evidence="1">Multi-pass membrane protein</topology>
    </subcellularLocation>
</comment>
<evidence type="ECO:0000256" key="5">
    <source>
        <dbReference type="SAM" id="Phobius"/>
    </source>
</evidence>
<evidence type="ECO:0000256" key="1">
    <source>
        <dbReference type="ARBA" id="ARBA00004141"/>
    </source>
</evidence>
<keyword evidence="3 5" id="KW-1133">Transmembrane helix</keyword>
<evidence type="ECO:0000256" key="4">
    <source>
        <dbReference type="ARBA" id="ARBA00023136"/>
    </source>
</evidence>
<keyword evidence="2 5" id="KW-0812">Transmembrane</keyword>
<sequence>MLNDFAKAVSQLFDRRFLRVLLLGLALTVGLLVAVCVLFAAGANLFIPETVTLPFIGVQITWLDSVASAASVLLVLALSVFLMVPVASAFTGFFLDDVAEAVEARHYPHLPPVPRISWRDMLADSAGFLGLMIAVNIVALGLYFIVGPFGPLLFWAVNGYLLGREYFQMVAMRRLGRAGALAARKRHRARIWIAGFLMAAPLSIPLVNLFVPILGAATFTHMFHRLERSGG</sequence>
<proteinExistence type="predicted"/>
<dbReference type="OrthoDB" id="5421146at2"/>
<keyword evidence="4 5" id="KW-0472">Membrane</keyword>
<dbReference type="Proteomes" id="UP000219050">
    <property type="component" value="Chromosome"/>
</dbReference>
<dbReference type="KEGG" id="cmag:CBW24_09100"/>
<name>A0A291M3E5_9RHOB</name>
<dbReference type="EMBL" id="CP021404">
    <property type="protein sequence ID" value="ATI43377.1"/>
    <property type="molecule type" value="Genomic_DNA"/>
</dbReference>
<feature type="transmembrane region" description="Helical" evidence="5">
    <location>
        <begin position="152"/>
        <end position="171"/>
    </location>
</feature>
<organism evidence="6 7">
    <name type="scientific">Pacificitalea manganoxidans</name>
    <dbReference type="NCBI Taxonomy" id="1411902"/>
    <lineage>
        <taxon>Bacteria</taxon>
        <taxon>Pseudomonadati</taxon>
        <taxon>Pseudomonadota</taxon>
        <taxon>Alphaproteobacteria</taxon>
        <taxon>Rhodobacterales</taxon>
        <taxon>Paracoccaceae</taxon>
        <taxon>Pacificitalea</taxon>
    </lineage>
</organism>
<dbReference type="AlphaFoldDB" id="A0A291M3E5"/>
<feature type="transmembrane region" description="Helical" evidence="5">
    <location>
        <begin position="125"/>
        <end position="146"/>
    </location>
</feature>
<dbReference type="Pfam" id="PF07264">
    <property type="entry name" value="EI24"/>
    <property type="match status" value="1"/>
</dbReference>
<protein>
    <recommendedName>
        <fullName evidence="8">CysZ-like protein</fullName>
    </recommendedName>
</protein>
<reference evidence="6 7" key="1">
    <citation type="submission" date="2017-05" db="EMBL/GenBank/DDBJ databases">
        <title>Comparative genomic and metabolic analysis of manganese-oxidizing mechanisms in Celeribater manganoxidans DY25T: its adaption to the environment of polymetallic nodule.</title>
        <authorList>
            <person name="Wang X."/>
        </authorList>
    </citation>
    <scope>NUCLEOTIDE SEQUENCE [LARGE SCALE GENOMIC DNA]</scope>
    <source>
        <strain evidence="6 7">DY25</strain>
    </source>
</reference>
<feature type="transmembrane region" description="Helical" evidence="5">
    <location>
        <begin position="67"/>
        <end position="95"/>
    </location>
</feature>
<evidence type="ECO:0000313" key="6">
    <source>
        <dbReference type="EMBL" id="ATI43377.1"/>
    </source>
</evidence>
<evidence type="ECO:0000256" key="2">
    <source>
        <dbReference type="ARBA" id="ARBA00022692"/>
    </source>
</evidence>
<gene>
    <name evidence="6" type="ORF">CBW24_09100</name>
</gene>
<dbReference type="InterPro" id="IPR059112">
    <property type="entry name" value="CysZ/EI24"/>
</dbReference>
<feature type="transmembrane region" description="Helical" evidence="5">
    <location>
        <begin position="20"/>
        <end position="47"/>
    </location>
</feature>
<keyword evidence="7" id="KW-1185">Reference proteome</keyword>
<evidence type="ECO:0000256" key="3">
    <source>
        <dbReference type="ARBA" id="ARBA00022989"/>
    </source>
</evidence>
<accession>A0A291M3E5</accession>
<feature type="transmembrane region" description="Helical" evidence="5">
    <location>
        <begin position="191"/>
        <end position="219"/>
    </location>
</feature>
<evidence type="ECO:0008006" key="8">
    <source>
        <dbReference type="Google" id="ProtNLM"/>
    </source>
</evidence>